<evidence type="ECO:0000313" key="4">
    <source>
        <dbReference type="Proteomes" id="UP000006813"/>
    </source>
</evidence>
<dbReference type="PANTHER" id="PTHR31813">
    <property type="entry name" value="PROLINE-RICH PROTEIN 23B"/>
    <property type="match status" value="1"/>
</dbReference>
<reference evidence="3 4" key="1">
    <citation type="journal article" date="2011" name="Nature">
        <title>Genome sequencing reveals insights into physiology and longevity of the naked mole rat.</title>
        <authorList>
            <person name="Kim E.B."/>
            <person name="Fang X."/>
            <person name="Fushan A.A."/>
            <person name="Huang Z."/>
            <person name="Lobanov A.V."/>
            <person name="Han L."/>
            <person name="Marino S.M."/>
            <person name="Sun X."/>
            <person name="Turanov A.A."/>
            <person name="Yang P."/>
            <person name="Yim S.H."/>
            <person name="Zhao X."/>
            <person name="Kasaikina M.V."/>
            <person name="Stoletzki N."/>
            <person name="Peng C."/>
            <person name="Polak P."/>
            <person name="Xiong Z."/>
            <person name="Kiezun A."/>
            <person name="Zhu Y."/>
            <person name="Chen Y."/>
            <person name="Kryukov G.V."/>
            <person name="Zhang Q."/>
            <person name="Peshkin L."/>
            <person name="Yang L."/>
            <person name="Bronson R.T."/>
            <person name="Buffenstein R."/>
            <person name="Wang B."/>
            <person name="Han C."/>
            <person name="Li Q."/>
            <person name="Chen L."/>
            <person name="Zhao W."/>
            <person name="Sunyaev S.R."/>
            <person name="Park T.J."/>
            <person name="Zhang G."/>
            <person name="Wang J."/>
            <person name="Gladyshev V.N."/>
        </authorList>
    </citation>
    <scope>NUCLEOTIDE SEQUENCE [LARGE SCALE GENOMIC DNA]</scope>
</reference>
<evidence type="ECO:0000256" key="1">
    <source>
        <dbReference type="ARBA" id="ARBA00009113"/>
    </source>
</evidence>
<evidence type="ECO:0000313" key="3">
    <source>
        <dbReference type="EMBL" id="EHA99211.1"/>
    </source>
</evidence>
<proteinExistence type="inferred from homology"/>
<name>G5AQA1_HETGA</name>
<dbReference type="eggNOG" id="ENOG502RU0G">
    <property type="taxonomic scope" value="Eukaryota"/>
</dbReference>
<feature type="region of interest" description="Disordered" evidence="2">
    <location>
        <begin position="1"/>
        <end position="34"/>
    </location>
</feature>
<dbReference type="EMBL" id="JH166488">
    <property type="protein sequence ID" value="EHA99211.1"/>
    <property type="molecule type" value="Genomic_DNA"/>
</dbReference>
<dbReference type="InterPro" id="IPR018903">
    <property type="entry name" value="PRR23"/>
</dbReference>
<dbReference type="Pfam" id="PF10630">
    <property type="entry name" value="DUF2476"/>
    <property type="match status" value="1"/>
</dbReference>
<evidence type="ECO:0000256" key="2">
    <source>
        <dbReference type="SAM" id="MobiDB-lite"/>
    </source>
</evidence>
<organism evidence="3 4">
    <name type="scientific">Heterocephalus glaber</name>
    <name type="common">Naked mole rat</name>
    <dbReference type="NCBI Taxonomy" id="10181"/>
    <lineage>
        <taxon>Eukaryota</taxon>
        <taxon>Metazoa</taxon>
        <taxon>Chordata</taxon>
        <taxon>Craniata</taxon>
        <taxon>Vertebrata</taxon>
        <taxon>Euteleostomi</taxon>
        <taxon>Mammalia</taxon>
        <taxon>Eutheria</taxon>
        <taxon>Euarchontoglires</taxon>
        <taxon>Glires</taxon>
        <taxon>Rodentia</taxon>
        <taxon>Hystricomorpha</taxon>
        <taxon>Bathyergidae</taxon>
        <taxon>Heterocephalus</taxon>
    </lineage>
</organism>
<sequence length="172" mass="18079">MMGVRPRSPGAYPAPWSTPQPGLEDHAGPETRAGPVLEDSADLLAAPAFTSIVILSEGCALQLPLDGFNLVVEAMPDSVLQVTLQDHTLIVGPHSLLGSTDQGSGEHSNSLEGLATPGAYLGAPLENDIVLLTWLATKSPKIMMTRTPYSWCLTETVRAASLLGSCSGPQQY</sequence>
<comment type="similarity">
    <text evidence="1">Belongs to the PRR23 family.</text>
</comment>
<gene>
    <name evidence="3" type="ORF">GW7_09291</name>
</gene>
<protein>
    <submittedName>
        <fullName evidence="3">Proline-rich protein 23C</fullName>
    </submittedName>
</protein>
<dbReference type="Proteomes" id="UP000006813">
    <property type="component" value="Unassembled WGS sequence"/>
</dbReference>
<dbReference type="AlphaFoldDB" id="G5AQA1"/>
<dbReference type="PANTHER" id="PTHR31813:SF4">
    <property type="entry name" value="PROLINE-RICH PROTEIN 23A"/>
    <property type="match status" value="1"/>
</dbReference>
<accession>G5AQA1</accession>
<dbReference type="STRING" id="10181.G5AQA1"/>
<dbReference type="InParanoid" id="G5AQA1"/>